<keyword evidence="5" id="KW-1185">Reference proteome</keyword>
<feature type="compositionally biased region" description="Low complexity" evidence="2">
    <location>
        <begin position="659"/>
        <end position="679"/>
    </location>
</feature>
<feature type="region of interest" description="Disordered" evidence="2">
    <location>
        <begin position="972"/>
        <end position="996"/>
    </location>
</feature>
<dbReference type="PROSITE" id="PS00028">
    <property type="entry name" value="ZINC_FINGER_C2H2_1"/>
    <property type="match status" value="1"/>
</dbReference>
<dbReference type="EMBL" id="CADCXV010000691">
    <property type="protein sequence ID" value="CAB0032859.1"/>
    <property type="molecule type" value="Genomic_DNA"/>
</dbReference>
<feature type="region of interest" description="Disordered" evidence="2">
    <location>
        <begin position="841"/>
        <end position="935"/>
    </location>
</feature>
<dbReference type="InterPro" id="IPR013087">
    <property type="entry name" value="Znf_C2H2_type"/>
</dbReference>
<dbReference type="Pfam" id="PF25977">
    <property type="entry name" value="DZIP1"/>
    <property type="match status" value="1"/>
</dbReference>
<feature type="region of interest" description="Disordered" evidence="2">
    <location>
        <begin position="603"/>
        <end position="705"/>
    </location>
</feature>
<gene>
    <name evidence="4" type="ORF">TBRA_LOCUS4784</name>
</gene>
<sequence>MRCPFGEYEVQDESNPGHVALFNFETAAGALAIAECLAKRGGYELDRWGASRIMESFAKIGLYLTEREATERSWYDDERFVEEAKKLMILPRAPSLHQVTTEIEDIAIGGAGEEGGGGSKPSREGESSRVPRLSVYDLIPMRPEAAAKIVGYKDYYELAKSPESWRLGYELTVPYAACTRHLIEKLARGFFRRWALQSLLELTRNQLPILCCEKIIELLMNQDLHNICLAALDVVRYTRLRAKNTRDNEETVRQYYNGLIERYYGAVSFDKFSRELGCSFIICPHCPKTFVSASFANAHLFRRHAHLANLSTSSLVQDEYRAETEKLHNEIKTLKERLNQTERVIHSEAKIKEKISNDDDDDSNKDEQYRKYQEEISNLKSMLFTEIRNIKKKDSNINQQETEANQENIKELMNHQENEIQRLKNQLHDHVNTPINYLRKFCSKTSFTFPLAHSQLTSNSNEVQLKLAQQESHWRSKLEQLEQQHRRDIESLFAELKLTQESANRTKTEYEEKVSFLERQSCDQSRLLHEQSERLSSLKRNYAAESNSSNVISGNAAATAVVVTSTGALTEHQQQQQQQQTFHRLRGGSFAGATVDSIKAATKLPKKAEVMRQKAEENTKESSLSRTKSHAKKPEKVKPHKKTVRGGNKYSSLDESGKSETSSVSGSDMETSESSATHTESTDDDDDSDFDAQNLPMDQDDNNEEVIAKRKSSIVITNTNTNSSSTTAATFGVVCKEIRQEFEDKLREMGLDPEWTGIPVATYKQKMESIKHQQAMAVKGIPKYEQIKKNILEELTKKIFSHQKSPKRFNEPEKKSFLNKAMKNVKSKALKAFQEFKVPKGYETPTPVMSPKKSSPRDTNVPKRRLSLELLPKKPTNQDIQNIKRQALNEGSSRSKREKNETSSPLRKTSLSSDDGGSSIASSIRAHHKQQQQQLADIVMEPVKARGGGGVGQQQQQRNYQSIEDFIRDIEEQQQQQPSNKPDGAATRVTSTPSMNARNLLQDSYAFTMQESATSLLGHETSARQSEPPSWASPKNSSKSVLKSTTTGGGGGGSGTMSNMVKKKVLFDLEKDDASPIKSADVTRSFEEFRDSSHAEKREIGDGDWNSKLFRCEVLLFVELMKALPISILVQLLKESRGVRSPSSALHFEKSVSSFSSGRNSSPRPSPTPLPVRVHDIVRMFFSLLGKICSKICDMLENEILNQVV</sequence>
<feature type="compositionally biased region" description="Gly residues" evidence="2">
    <location>
        <begin position="109"/>
        <end position="119"/>
    </location>
</feature>
<dbReference type="OrthoDB" id="515971at2759"/>
<feature type="coiled-coil region" evidence="1">
    <location>
        <begin position="475"/>
        <end position="520"/>
    </location>
</feature>
<evidence type="ECO:0000313" key="5">
    <source>
        <dbReference type="Proteomes" id="UP000479190"/>
    </source>
</evidence>
<reference evidence="4 5" key="1">
    <citation type="submission" date="2020-02" db="EMBL/GenBank/DDBJ databases">
        <authorList>
            <person name="Ferguson B K."/>
        </authorList>
    </citation>
    <scope>NUCLEOTIDE SEQUENCE [LARGE SCALE GENOMIC DNA]</scope>
</reference>
<feature type="domain" description="C2H2-type" evidence="3">
    <location>
        <begin position="283"/>
        <end position="304"/>
    </location>
</feature>
<organism evidence="4 5">
    <name type="scientific">Trichogramma brassicae</name>
    <dbReference type="NCBI Taxonomy" id="86971"/>
    <lineage>
        <taxon>Eukaryota</taxon>
        <taxon>Metazoa</taxon>
        <taxon>Ecdysozoa</taxon>
        <taxon>Arthropoda</taxon>
        <taxon>Hexapoda</taxon>
        <taxon>Insecta</taxon>
        <taxon>Pterygota</taxon>
        <taxon>Neoptera</taxon>
        <taxon>Endopterygota</taxon>
        <taxon>Hymenoptera</taxon>
        <taxon>Apocrita</taxon>
        <taxon>Proctotrupomorpha</taxon>
        <taxon>Chalcidoidea</taxon>
        <taxon>Trichogrammatidae</taxon>
        <taxon>Trichogramma</taxon>
    </lineage>
</organism>
<evidence type="ECO:0000259" key="3">
    <source>
        <dbReference type="PROSITE" id="PS00028"/>
    </source>
</evidence>
<dbReference type="InterPro" id="IPR058883">
    <property type="entry name" value="DZIP1_dom"/>
</dbReference>
<dbReference type="Proteomes" id="UP000479190">
    <property type="component" value="Unassembled WGS sequence"/>
</dbReference>
<feature type="region of interest" description="Disordered" evidence="2">
    <location>
        <begin position="109"/>
        <end position="129"/>
    </location>
</feature>
<evidence type="ECO:0000256" key="2">
    <source>
        <dbReference type="SAM" id="MobiDB-lite"/>
    </source>
</evidence>
<accession>A0A6H5I8S8</accession>
<feature type="compositionally biased region" description="Polar residues" evidence="2">
    <location>
        <begin position="875"/>
        <end position="892"/>
    </location>
</feature>
<evidence type="ECO:0000256" key="1">
    <source>
        <dbReference type="SAM" id="Coils"/>
    </source>
</evidence>
<proteinExistence type="predicted"/>
<evidence type="ECO:0000313" key="4">
    <source>
        <dbReference type="EMBL" id="CAB0032859.1"/>
    </source>
</evidence>
<feature type="region of interest" description="Disordered" evidence="2">
    <location>
        <begin position="1017"/>
        <end position="1057"/>
    </location>
</feature>
<feature type="compositionally biased region" description="Polar residues" evidence="2">
    <location>
        <begin position="1023"/>
        <end position="1043"/>
    </location>
</feature>
<name>A0A6H5I8S8_9HYME</name>
<feature type="compositionally biased region" description="Low complexity" evidence="2">
    <location>
        <begin position="910"/>
        <end position="924"/>
    </location>
</feature>
<feature type="coiled-coil region" evidence="1">
    <location>
        <begin position="390"/>
        <end position="433"/>
    </location>
</feature>
<keyword evidence="1" id="KW-0175">Coiled coil</keyword>
<dbReference type="AlphaFoldDB" id="A0A6H5I8S8"/>
<feature type="compositionally biased region" description="Basic and acidic residues" evidence="2">
    <location>
        <begin position="606"/>
        <end position="620"/>
    </location>
</feature>
<feature type="coiled-coil region" evidence="1">
    <location>
        <begin position="317"/>
        <end position="344"/>
    </location>
</feature>
<protein>
    <recommendedName>
        <fullName evidence="3">C2H2-type domain-containing protein</fullName>
    </recommendedName>
</protein>